<proteinExistence type="inferred from homology"/>
<evidence type="ECO:0000256" key="1">
    <source>
        <dbReference type="ARBA" id="ARBA00006479"/>
    </source>
</evidence>
<dbReference type="STRING" id="1814289.SAMN05216410_1133"/>
<dbReference type="GO" id="GO:0016301">
    <property type="term" value="F:kinase activity"/>
    <property type="evidence" value="ECO:0007669"/>
    <property type="project" value="UniProtKB-KW"/>
</dbReference>
<dbReference type="Proteomes" id="UP000199039">
    <property type="component" value="Unassembled WGS sequence"/>
</dbReference>
<dbReference type="InterPro" id="IPR000600">
    <property type="entry name" value="ROK"/>
</dbReference>
<comment type="similarity">
    <text evidence="1">Belongs to the ROK (NagC/XylR) family.</text>
</comment>
<organism evidence="2 3">
    <name type="scientific">Sanguibacter gelidistatuariae</name>
    <dbReference type="NCBI Taxonomy" id="1814289"/>
    <lineage>
        <taxon>Bacteria</taxon>
        <taxon>Bacillati</taxon>
        <taxon>Actinomycetota</taxon>
        <taxon>Actinomycetes</taxon>
        <taxon>Micrococcales</taxon>
        <taxon>Sanguibacteraceae</taxon>
        <taxon>Sanguibacter</taxon>
    </lineage>
</organism>
<protein>
    <submittedName>
        <fullName evidence="2">Sugar kinase of the NBD/HSP70 family, may contain an N-terminal HTH domain</fullName>
    </submittedName>
</protein>
<dbReference type="InterPro" id="IPR036390">
    <property type="entry name" value="WH_DNA-bd_sf"/>
</dbReference>
<keyword evidence="2" id="KW-0418">Kinase</keyword>
<dbReference type="SUPFAM" id="SSF46785">
    <property type="entry name" value="Winged helix' DNA-binding domain"/>
    <property type="match status" value="1"/>
</dbReference>
<dbReference type="InterPro" id="IPR036388">
    <property type="entry name" value="WH-like_DNA-bd_sf"/>
</dbReference>
<accession>A0A1G6HMI0</accession>
<keyword evidence="2" id="KW-0808">Transferase</keyword>
<dbReference type="PANTHER" id="PTHR18964:SF149">
    <property type="entry name" value="BIFUNCTIONAL UDP-N-ACETYLGLUCOSAMINE 2-EPIMERASE_N-ACETYLMANNOSAMINE KINASE"/>
    <property type="match status" value="1"/>
</dbReference>
<dbReference type="Gene3D" id="1.10.10.10">
    <property type="entry name" value="Winged helix-like DNA-binding domain superfamily/Winged helix DNA-binding domain"/>
    <property type="match status" value="1"/>
</dbReference>
<dbReference type="SUPFAM" id="SSF53067">
    <property type="entry name" value="Actin-like ATPase domain"/>
    <property type="match status" value="1"/>
</dbReference>
<dbReference type="Gene3D" id="3.30.420.40">
    <property type="match status" value="2"/>
</dbReference>
<dbReference type="CDD" id="cd00090">
    <property type="entry name" value="HTH_ARSR"/>
    <property type="match status" value="1"/>
</dbReference>
<dbReference type="PANTHER" id="PTHR18964">
    <property type="entry name" value="ROK (REPRESSOR, ORF, KINASE) FAMILY"/>
    <property type="match status" value="1"/>
</dbReference>
<sequence length="414" mass="42982">MCALTLAASLFDRWNKLAHIMNSPAPIPWTPLSGPTRQIALAVLLDGPLSRSDLAGRIGLSPGSLTRLTKPLLDSGLLVEAAAETAPATSGTARRLGRPTQPLDVAPSSHHFVGIKLTGDHAYAALTDLRADILAADDAPLPSHSLDDALDTVVLLVDRLVARLASLRPGAAVTGLGISLGGHVEGRSTVTLADYLGWQDLPLAALLTERTGLRTVVENDIVAVTEATHWFGEGHGCDRFALFTIGAGIGYGLVVHGATVTSPEAGFSLLSHFPLDPSGPLGSCGHTGCATAMLTLDALVTQGTQRLGRPVTYDQLLDLAAAGDPDAVALVQRAGRALGRMIAAIANLTMPERIVLGGEGVRLAEVAADAVTEGLHSGRNPRTRDPEIALQSPELARWARGAAVVAIQSLVLGR</sequence>
<dbReference type="Pfam" id="PF00480">
    <property type="entry name" value="ROK"/>
    <property type="match status" value="1"/>
</dbReference>
<dbReference type="InterPro" id="IPR011991">
    <property type="entry name" value="ArsR-like_HTH"/>
</dbReference>
<dbReference type="InterPro" id="IPR043129">
    <property type="entry name" value="ATPase_NBD"/>
</dbReference>
<dbReference type="AlphaFoldDB" id="A0A1G6HMI0"/>
<gene>
    <name evidence="2" type="ORF">SAMN05216410_1133</name>
</gene>
<dbReference type="EMBL" id="FMYH01000001">
    <property type="protein sequence ID" value="SDB95328.1"/>
    <property type="molecule type" value="Genomic_DNA"/>
</dbReference>
<evidence type="ECO:0000313" key="3">
    <source>
        <dbReference type="Proteomes" id="UP000199039"/>
    </source>
</evidence>
<name>A0A1G6HMI0_9MICO</name>
<reference evidence="2 3" key="1">
    <citation type="submission" date="2016-09" db="EMBL/GenBank/DDBJ databases">
        <authorList>
            <person name="Capua I."/>
            <person name="De Benedictis P."/>
            <person name="Joannis T."/>
            <person name="Lombin L.H."/>
            <person name="Cattoli G."/>
        </authorList>
    </citation>
    <scope>NUCLEOTIDE SEQUENCE [LARGE SCALE GENOMIC DNA]</scope>
    <source>
        <strain evidence="2 3">ISLP-3</strain>
    </source>
</reference>
<evidence type="ECO:0000313" key="2">
    <source>
        <dbReference type="EMBL" id="SDB95328.1"/>
    </source>
</evidence>
<keyword evidence="3" id="KW-1185">Reference proteome</keyword>